<dbReference type="KEGG" id="hir:HETIRDRAFT_105813"/>
<dbReference type="InParanoid" id="W4JT97"/>
<evidence type="ECO:0008006" key="4">
    <source>
        <dbReference type="Google" id="ProtNLM"/>
    </source>
</evidence>
<dbReference type="HOGENOM" id="CLU_044126_2_0_1"/>
<gene>
    <name evidence="2" type="ORF">HETIRDRAFT_105813</name>
</gene>
<dbReference type="GeneID" id="20666104"/>
<accession>W4JT97</accession>
<keyword evidence="3" id="KW-1185">Reference proteome</keyword>
<evidence type="ECO:0000256" key="1">
    <source>
        <dbReference type="SAM" id="MobiDB-lite"/>
    </source>
</evidence>
<dbReference type="EMBL" id="KI925464">
    <property type="protein sequence ID" value="ETW76310.1"/>
    <property type="molecule type" value="Genomic_DNA"/>
</dbReference>
<protein>
    <recommendedName>
        <fullName evidence="4">F-box domain-containing protein</fullName>
    </recommendedName>
</protein>
<dbReference type="OrthoDB" id="2588098at2759"/>
<evidence type="ECO:0000313" key="3">
    <source>
        <dbReference type="Proteomes" id="UP000030671"/>
    </source>
</evidence>
<evidence type="ECO:0000313" key="2">
    <source>
        <dbReference type="EMBL" id="ETW76310.1"/>
    </source>
</evidence>
<proteinExistence type="predicted"/>
<organism evidence="2 3">
    <name type="scientific">Heterobasidion irregulare (strain TC 32-1)</name>
    <dbReference type="NCBI Taxonomy" id="747525"/>
    <lineage>
        <taxon>Eukaryota</taxon>
        <taxon>Fungi</taxon>
        <taxon>Dikarya</taxon>
        <taxon>Basidiomycota</taxon>
        <taxon>Agaricomycotina</taxon>
        <taxon>Agaricomycetes</taxon>
        <taxon>Russulales</taxon>
        <taxon>Bondarzewiaceae</taxon>
        <taxon>Heterobasidion</taxon>
        <taxon>Heterobasidion annosum species complex</taxon>
    </lineage>
</organism>
<feature type="region of interest" description="Disordered" evidence="1">
    <location>
        <begin position="1"/>
        <end position="61"/>
    </location>
</feature>
<dbReference type="AlphaFoldDB" id="W4JT97"/>
<dbReference type="RefSeq" id="XP_009551234.1">
    <property type="nucleotide sequence ID" value="XM_009552939.1"/>
</dbReference>
<sequence>MFLPRTSPQKYQGHMLTRSKKRKLSEEADIPPSKHSRLLQLQRNPHLDSSSSWRSKPDPTVASPFPSLPTEIIIMIYSYIPDCVPTVSLALTCRRHWQISRPFIKSRVEEASSWAGDRIICLGHYCEEASLIVLDDIEFEDEDEDDDTDDGRTPHISLYEYAEEFKNESEFDLRYELRRTLLRGSWTDETDCSLFDILADDLAYWTPESSMDQLILRNLTTGEYVNGKAFERTKSLWLERNPDSDLAEYFSDYDFGQIVVMRTSWSAQGSTAMRYTGDLHRGIWAGHRFKIVTAKEMQKDKKKRGWKDEFCYAPQ</sequence>
<dbReference type="Proteomes" id="UP000030671">
    <property type="component" value="Unassembled WGS sequence"/>
</dbReference>
<feature type="compositionally biased region" description="Polar residues" evidence="1">
    <location>
        <begin position="39"/>
        <end position="54"/>
    </location>
</feature>
<feature type="compositionally biased region" description="Polar residues" evidence="1">
    <location>
        <begin position="1"/>
        <end position="10"/>
    </location>
</feature>
<name>W4JT97_HETIT</name>
<reference evidence="2 3" key="1">
    <citation type="journal article" date="2012" name="New Phytol.">
        <title>Insight into trade-off between wood decay and parasitism from the genome of a fungal forest pathogen.</title>
        <authorList>
            <person name="Olson A."/>
            <person name="Aerts A."/>
            <person name="Asiegbu F."/>
            <person name="Belbahri L."/>
            <person name="Bouzid O."/>
            <person name="Broberg A."/>
            <person name="Canback B."/>
            <person name="Coutinho P.M."/>
            <person name="Cullen D."/>
            <person name="Dalman K."/>
            <person name="Deflorio G."/>
            <person name="van Diepen L.T."/>
            <person name="Dunand C."/>
            <person name="Duplessis S."/>
            <person name="Durling M."/>
            <person name="Gonthier P."/>
            <person name="Grimwood J."/>
            <person name="Fossdal C.G."/>
            <person name="Hansson D."/>
            <person name="Henrissat B."/>
            <person name="Hietala A."/>
            <person name="Himmelstrand K."/>
            <person name="Hoffmeister D."/>
            <person name="Hogberg N."/>
            <person name="James T.Y."/>
            <person name="Karlsson M."/>
            <person name="Kohler A."/>
            <person name="Kues U."/>
            <person name="Lee Y.H."/>
            <person name="Lin Y.C."/>
            <person name="Lind M."/>
            <person name="Lindquist E."/>
            <person name="Lombard V."/>
            <person name="Lucas S."/>
            <person name="Lunden K."/>
            <person name="Morin E."/>
            <person name="Murat C."/>
            <person name="Park J."/>
            <person name="Raffaello T."/>
            <person name="Rouze P."/>
            <person name="Salamov A."/>
            <person name="Schmutz J."/>
            <person name="Solheim H."/>
            <person name="Stahlberg J."/>
            <person name="Velez H."/>
            <person name="de Vries R.P."/>
            <person name="Wiebenga A."/>
            <person name="Woodward S."/>
            <person name="Yakovlev I."/>
            <person name="Garbelotto M."/>
            <person name="Martin F."/>
            <person name="Grigoriev I.V."/>
            <person name="Stenlid J."/>
        </authorList>
    </citation>
    <scope>NUCLEOTIDE SEQUENCE [LARGE SCALE GENOMIC DNA]</scope>
    <source>
        <strain evidence="2 3">TC 32-1</strain>
    </source>
</reference>